<dbReference type="GO" id="GO:0000902">
    <property type="term" value="P:cell morphogenesis"/>
    <property type="evidence" value="ECO:0007669"/>
    <property type="project" value="InterPro"/>
</dbReference>
<feature type="binding site" evidence="6">
    <location>
        <begin position="165"/>
        <end position="167"/>
    </location>
    <ligand>
        <name>ATP</name>
        <dbReference type="ChEBI" id="CHEBI:30616"/>
    </ligand>
</feature>
<keyword evidence="2 6" id="KW-0547">Nucleotide-binding</keyword>
<protein>
    <recommendedName>
        <fullName evidence="6">Cell shape-determining protein MreB</fullName>
    </recommendedName>
</protein>
<name>A0A7C3RM10_DICTH</name>
<reference evidence="7" key="1">
    <citation type="journal article" date="2020" name="mSystems">
        <title>Genome- and Community-Level Interaction Insights into Carbon Utilization and Element Cycling Functions of Hydrothermarchaeota in Hydrothermal Sediment.</title>
        <authorList>
            <person name="Zhou Z."/>
            <person name="Liu Y."/>
            <person name="Xu W."/>
            <person name="Pan J."/>
            <person name="Luo Z.H."/>
            <person name="Li M."/>
        </authorList>
    </citation>
    <scope>NUCLEOTIDE SEQUENCE [LARGE SCALE GENOMIC DNA]</scope>
    <source>
        <strain evidence="7">SpSt-81</strain>
    </source>
</reference>
<gene>
    <name evidence="6" type="primary">mreB</name>
    <name evidence="7" type="ORF">ENW00_05140</name>
</gene>
<feature type="binding site" evidence="6">
    <location>
        <begin position="213"/>
        <end position="216"/>
    </location>
    <ligand>
        <name>ATP</name>
        <dbReference type="ChEBI" id="CHEBI:30616"/>
    </ligand>
</feature>
<comment type="similarity">
    <text evidence="5 6">Belongs to the FtsA/MreB family.</text>
</comment>
<organism evidence="7">
    <name type="scientific">Dictyoglomus thermophilum</name>
    <dbReference type="NCBI Taxonomy" id="14"/>
    <lineage>
        <taxon>Bacteria</taxon>
        <taxon>Pseudomonadati</taxon>
        <taxon>Dictyoglomota</taxon>
        <taxon>Dictyoglomia</taxon>
        <taxon>Dictyoglomales</taxon>
        <taxon>Dictyoglomaceae</taxon>
        <taxon>Dictyoglomus</taxon>
    </lineage>
</organism>
<evidence type="ECO:0000313" key="7">
    <source>
        <dbReference type="EMBL" id="HFX13536.1"/>
    </source>
</evidence>
<dbReference type="HAMAP" id="MF_02207">
    <property type="entry name" value="MreB"/>
    <property type="match status" value="1"/>
</dbReference>
<comment type="function">
    <text evidence="6">Forms membrane-associated dynamic filaments that are essential for cell shape determination. Acts by regulating cell wall synthesis and cell elongation, and thus cell shape. A feedback loop between cell geometry and MreB localization may maintain elongated cell shape by targeting cell wall growth to regions of negative cell wall curvature.</text>
</comment>
<comment type="caution">
    <text evidence="7">The sequence shown here is derived from an EMBL/GenBank/DDBJ whole genome shotgun (WGS) entry which is preliminary data.</text>
</comment>
<keyword evidence="3 6" id="KW-0067">ATP-binding</keyword>
<evidence type="ECO:0000256" key="1">
    <source>
        <dbReference type="ARBA" id="ARBA00022490"/>
    </source>
</evidence>
<feature type="binding site" evidence="6">
    <location>
        <begin position="294"/>
        <end position="297"/>
    </location>
    <ligand>
        <name>ATP</name>
        <dbReference type="ChEBI" id="CHEBI:30616"/>
    </ligand>
</feature>
<keyword evidence="1 6" id="KW-0963">Cytoplasm</keyword>
<proteinExistence type="inferred from homology"/>
<dbReference type="NCBIfam" id="NF010539">
    <property type="entry name" value="PRK13927.1"/>
    <property type="match status" value="1"/>
</dbReference>
<dbReference type="SMART" id="SM00268">
    <property type="entry name" value="ACTIN"/>
    <property type="match status" value="1"/>
</dbReference>
<dbReference type="PANTHER" id="PTHR42749:SF1">
    <property type="entry name" value="CELL SHAPE-DETERMINING PROTEIN MREB"/>
    <property type="match status" value="1"/>
</dbReference>
<keyword evidence="4 6" id="KW-0133">Cell shape</keyword>
<dbReference type="GO" id="GO:0005524">
    <property type="term" value="F:ATP binding"/>
    <property type="evidence" value="ECO:0007669"/>
    <property type="project" value="UniProtKB-KW"/>
</dbReference>
<dbReference type="AlphaFoldDB" id="A0A7C3RM10"/>
<dbReference type="CDD" id="cd10225">
    <property type="entry name" value="ASKHA_NBD_MreB-like"/>
    <property type="match status" value="1"/>
</dbReference>
<evidence type="ECO:0000256" key="3">
    <source>
        <dbReference type="ARBA" id="ARBA00022840"/>
    </source>
</evidence>
<dbReference type="GO" id="GO:0008360">
    <property type="term" value="P:regulation of cell shape"/>
    <property type="evidence" value="ECO:0007669"/>
    <property type="project" value="UniProtKB-UniRule"/>
</dbReference>
<feature type="binding site" evidence="6">
    <location>
        <begin position="20"/>
        <end position="22"/>
    </location>
    <ligand>
        <name>ATP</name>
        <dbReference type="ChEBI" id="CHEBI:30616"/>
    </ligand>
</feature>
<sequence>MALNFLAGIFSKDLGIDLGTANTVVYVRGKGVVIFEPSMVAIRRSDKKVVAVGEEAKKMLGRTPEEIVTIRPLKDGVIADFDAAEKMIRYFIEKVHNKRDFLVSPRMVIGIPSGTTPVERRAVLDTAYSAGARDVLLVTEPIASALGADLPIWEPSGNIIVDIGGGTTEIAVISLGGIVVSTSIKVAGDEMDEAIVHYIRKKYNLFIGERTAEEIKVNLGNAAFGEENKTYMEVKGRDLLTGVPRNIEISSAEVREALKDTIDMIVEAIRDTLEKTPPELAADIMDKGIVLAGGGALLRGLDSYISEQIGVVTIVAEEPLLCVVKGTGKIIEEFDKYKQVLASVKESY</sequence>
<dbReference type="InterPro" id="IPR043129">
    <property type="entry name" value="ATPase_NBD"/>
</dbReference>
<dbReference type="NCBIfam" id="TIGR00904">
    <property type="entry name" value="mreB"/>
    <property type="match status" value="1"/>
</dbReference>
<dbReference type="InterPro" id="IPR004753">
    <property type="entry name" value="MreB"/>
</dbReference>
<dbReference type="GO" id="GO:0005737">
    <property type="term" value="C:cytoplasm"/>
    <property type="evidence" value="ECO:0007669"/>
    <property type="project" value="UniProtKB-SubCell"/>
</dbReference>
<dbReference type="InterPro" id="IPR056546">
    <property type="entry name" value="MreB_MamK-like"/>
</dbReference>
<evidence type="ECO:0000256" key="5">
    <source>
        <dbReference type="ARBA" id="ARBA00023458"/>
    </source>
</evidence>
<dbReference type="PRINTS" id="PR01652">
    <property type="entry name" value="SHAPEPROTEIN"/>
</dbReference>
<dbReference type="PANTHER" id="PTHR42749">
    <property type="entry name" value="CELL SHAPE-DETERMINING PROTEIN MREB"/>
    <property type="match status" value="1"/>
</dbReference>
<dbReference type="Pfam" id="PF06723">
    <property type="entry name" value="MreB_Mbl"/>
    <property type="match status" value="1"/>
</dbReference>
<dbReference type="EMBL" id="DTIN01000014">
    <property type="protein sequence ID" value="HFX13536.1"/>
    <property type="molecule type" value="Genomic_DNA"/>
</dbReference>
<comment type="subunit">
    <text evidence="6">Forms polymers.</text>
</comment>
<comment type="subcellular location">
    <subcellularLocation>
        <location evidence="6">Cytoplasm</location>
    </subcellularLocation>
    <text evidence="6">Membrane-associated.</text>
</comment>
<evidence type="ECO:0000256" key="4">
    <source>
        <dbReference type="ARBA" id="ARBA00022960"/>
    </source>
</evidence>
<dbReference type="Gene3D" id="3.30.420.40">
    <property type="match status" value="3"/>
</dbReference>
<evidence type="ECO:0000256" key="6">
    <source>
        <dbReference type="HAMAP-Rule" id="MF_02207"/>
    </source>
</evidence>
<dbReference type="SUPFAM" id="SSF53067">
    <property type="entry name" value="Actin-like ATPase domain"/>
    <property type="match status" value="2"/>
</dbReference>
<accession>A0A7C3RM10</accession>
<evidence type="ECO:0000256" key="2">
    <source>
        <dbReference type="ARBA" id="ARBA00022741"/>
    </source>
</evidence>
<dbReference type="InterPro" id="IPR004000">
    <property type="entry name" value="Actin"/>
</dbReference>